<keyword evidence="2" id="KW-1185">Reference proteome</keyword>
<evidence type="ECO:0000313" key="1">
    <source>
        <dbReference type="EMBL" id="GMN53138.1"/>
    </source>
</evidence>
<dbReference type="Proteomes" id="UP001187192">
    <property type="component" value="Unassembled WGS sequence"/>
</dbReference>
<gene>
    <name evidence="1" type="ORF">TIFTF001_022279</name>
</gene>
<name>A0AA88DBK1_FICCA</name>
<dbReference type="GO" id="GO:0008780">
    <property type="term" value="F:acyl-[acyl-carrier-protein]-UDP-N-acetylglucosamine O-acyltransferase activity"/>
    <property type="evidence" value="ECO:0007669"/>
    <property type="project" value="InterPro"/>
</dbReference>
<organism evidence="1 2">
    <name type="scientific">Ficus carica</name>
    <name type="common">Common fig</name>
    <dbReference type="NCBI Taxonomy" id="3494"/>
    <lineage>
        <taxon>Eukaryota</taxon>
        <taxon>Viridiplantae</taxon>
        <taxon>Streptophyta</taxon>
        <taxon>Embryophyta</taxon>
        <taxon>Tracheophyta</taxon>
        <taxon>Spermatophyta</taxon>
        <taxon>Magnoliopsida</taxon>
        <taxon>eudicotyledons</taxon>
        <taxon>Gunneridae</taxon>
        <taxon>Pentapetalae</taxon>
        <taxon>rosids</taxon>
        <taxon>fabids</taxon>
        <taxon>Rosales</taxon>
        <taxon>Moraceae</taxon>
        <taxon>Ficeae</taxon>
        <taxon>Ficus</taxon>
    </lineage>
</organism>
<dbReference type="InterPro" id="IPR010137">
    <property type="entry name" value="Lipid_A_LpxA"/>
</dbReference>
<proteinExistence type="predicted"/>
<dbReference type="EMBL" id="BTGU01000044">
    <property type="protein sequence ID" value="GMN53138.1"/>
    <property type="molecule type" value="Genomic_DNA"/>
</dbReference>
<dbReference type="GO" id="GO:0008610">
    <property type="term" value="P:lipid biosynthetic process"/>
    <property type="evidence" value="ECO:0007669"/>
    <property type="project" value="InterPro"/>
</dbReference>
<dbReference type="SUPFAM" id="SSF51161">
    <property type="entry name" value="Trimeric LpxA-like enzymes"/>
    <property type="match status" value="1"/>
</dbReference>
<reference evidence="1" key="1">
    <citation type="submission" date="2023-07" db="EMBL/GenBank/DDBJ databases">
        <title>draft genome sequence of fig (Ficus carica).</title>
        <authorList>
            <person name="Takahashi T."/>
            <person name="Nishimura K."/>
        </authorList>
    </citation>
    <scope>NUCLEOTIDE SEQUENCE</scope>
</reference>
<dbReference type="Gene3D" id="2.160.10.10">
    <property type="entry name" value="Hexapeptide repeat proteins"/>
    <property type="match status" value="1"/>
</dbReference>
<protein>
    <submittedName>
        <fullName evidence="1">Uncharacterized protein</fullName>
    </submittedName>
</protein>
<comment type="caution">
    <text evidence="1">The sequence shown here is derived from an EMBL/GenBank/DDBJ whole genome shotgun (WGS) entry which is preliminary data.</text>
</comment>
<dbReference type="AlphaFoldDB" id="A0AA88DBK1"/>
<dbReference type="PANTHER" id="PTHR43480">
    <property type="entry name" value="ACYL-[ACYL-CARRIER-PROTEIN]--UDP-N-ACETYLGLUCOSAMINE O-ACYLTRANSFERASE"/>
    <property type="match status" value="1"/>
</dbReference>
<dbReference type="InterPro" id="IPR011004">
    <property type="entry name" value="Trimer_LpxA-like_sf"/>
</dbReference>
<sequence>MEDHSEKRRQLESLKRQKAMYRLSKLRTSINPLSSSLSLSSLSLPRFSASFSGHSKVEEATESSFVHPTAIVHPNAVLGQGVSIGPFCTVGSSAKLGNGCRLNTGSHVNGNTELGERCVLMTGAVVGDDIPGHVVMGSDNIIGHYAVVGIKCQDLKYKVMNVSLTLETAMRSENMPQSTDLQSQVIERLLETTISSWDLVMLLMIAK</sequence>
<dbReference type="PANTHER" id="PTHR43480:SF1">
    <property type="entry name" value="ACYL-[ACYL-CARRIER-PROTEIN]--UDP-N-ACETYLGLUCOSAMINE O-ACYLTRANSFERASE, MITOCHONDRIAL-RELATED"/>
    <property type="match status" value="1"/>
</dbReference>
<evidence type="ECO:0000313" key="2">
    <source>
        <dbReference type="Proteomes" id="UP001187192"/>
    </source>
</evidence>
<accession>A0AA88DBK1</accession>